<dbReference type="EMBL" id="BGZK01000550">
    <property type="protein sequence ID" value="GBP49664.1"/>
    <property type="molecule type" value="Genomic_DNA"/>
</dbReference>
<feature type="domain" description="Lipase" evidence="6">
    <location>
        <begin position="26"/>
        <end position="278"/>
    </location>
</feature>
<comment type="caution">
    <text evidence="7">The sequence shown here is derived from an EMBL/GenBank/DDBJ whole genome shotgun (WGS) entry which is preliminary data.</text>
</comment>
<accession>A0A4C1WHR9</accession>
<dbReference type="InterPro" id="IPR000734">
    <property type="entry name" value="TAG_lipase"/>
</dbReference>
<dbReference type="FunFam" id="3.40.50.1820:FF:000076">
    <property type="entry name" value="phospholipase A1"/>
    <property type="match status" value="1"/>
</dbReference>
<dbReference type="GO" id="GO:0017171">
    <property type="term" value="F:serine hydrolase activity"/>
    <property type="evidence" value="ECO:0007669"/>
    <property type="project" value="TreeGrafter"/>
</dbReference>
<dbReference type="PANTHER" id="PTHR11610">
    <property type="entry name" value="LIPASE"/>
    <property type="match status" value="1"/>
</dbReference>
<comment type="subcellular location">
    <subcellularLocation>
        <location evidence="1">Secreted</location>
    </subcellularLocation>
</comment>
<protein>
    <submittedName>
        <fullName evidence="7">Pancreatic lipase-related protein 3</fullName>
    </submittedName>
</protein>
<reference evidence="7 8" key="1">
    <citation type="journal article" date="2019" name="Commun. Biol.">
        <title>The bagworm genome reveals a unique fibroin gene that provides high tensile strength.</title>
        <authorList>
            <person name="Kono N."/>
            <person name="Nakamura H."/>
            <person name="Ohtoshi R."/>
            <person name="Tomita M."/>
            <person name="Numata K."/>
            <person name="Arakawa K."/>
        </authorList>
    </citation>
    <scope>NUCLEOTIDE SEQUENCE [LARGE SCALE GENOMIC DNA]</scope>
</reference>
<sequence length="464" mass="51521">MHFFSQQGFYEISVLAGGLSLDCVTPPMECPNINITFWLYTRSTQDTPHELKALDTETITSASWVKDAPVKILIHGYTGHKDFSPNTEIRPAYMECCDYNIISVDYNPIAREPCYFQAAANVQLVGKCTAQLIDTLVEKHNFPLSIFHVVGFSLGGQAAGAISNYLKSGMLDRVTGLDPAMPLFVTNDKKKKLDAGDAKAVDVLHTNGLEKGKLEQSGTCDFYANGGLGQPGCLDSEMGKSGCDHERACLYFAESITSKLGFYSTRCLSWISYMIGWCEFYNAEEEVLFGEYMPLKQVSTDLFLISENGCSCTRLEQSFQGSTSLVRVRPPPESHFRQTNSESPYARGSTKKKGKREGYDARALDGPGGDIVDYPNEHDARDKGKYQKLSIDNDLVHVLQKCHWKCGGIKSLASVTSGPGRRIEVLAGLLEFLYAQRPEVKTALRGHFRQSSAAARMRRTRHVY</sequence>
<dbReference type="Proteomes" id="UP000299102">
    <property type="component" value="Unassembled WGS sequence"/>
</dbReference>
<evidence type="ECO:0000256" key="1">
    <source>
        <dbReference type="ARBA" id="ARBA00004613"/>
    </source>
</evidence>
<name>A0A4C1WHR9_EUMVA</name>
<dbReference type="InterPro" id="IPR029058">
    <property type="entry name" value="AB_hydrolase_fold"/>
</dbReference>
<dbReference type="InterPro" id="IPR033906">
    <property type="entry name" value="Lipase_N"/>
</dbReference>
<feature type="region of interest" description="Disordered" evidence="5">
    <location>
        <begin position="323"/>
        <end position="379"/>
    </location>
</feature>
<evidence type="ECO:0000256" key="3">
    <source>
        <dbReference type="ARBA" id="ARBA00022525"/>
    </source>
</evidence>
<dbReference type="SUPFAM" id="SSF53474">
    <property type="entry name" value="alpha/beta-Hydrolases"/>
    <property type="match status" value="1"/>
</dbReference>
<dbReference type="STRING" id="151549.A0A4C1WHR9"/>
<dbReference type="GO" id="GO:0016042">
    <property type="term" value="P:lipid catabolic process"/>
    <property type="evidence" value="ECO:0007669"/>
    <property type="project" value="TreeGrafter"/>
</dbReference>
<evidence type="ECO:0000256" key="4">
    <source>
        <dbReference type="RuleBase" id="RU004262"/>
    </source>
</evidence>
<keyword evidence="8" id="KW-1185">Reference proteome</keyword>
<organism evidence="7 8">
    <name type="scientific">Eumeta variegata</name>
    <name type="common">Bagworm moth</name>
    <name type="synonym">Eumeta japonica</name>
    <dbReference type="NCBI Taxonomy" id="151549"/>
    <lineage>
        <taxon>Eukaryota</taxon>
        <taxon>Metazoa</taxon>
        <taxon>Ecdysozoa</taxon>
        <taxon>Arthropoda</taxon>
        <taxon>Hexapoda</taxon>
        <taxon>Insecta</taxon>
        <taxon>Pterygota</taxon>
        <taxon>Neoptera</taxon>
        <taxon>Endopterygota</taxon>
        <taxon>Lepidoptera</taxon>
        <taxon>Glossata</taxon>
        <taxon>Ditrysia</taxon>
        <taxon>Tineoidea</taxon>
        <taxon>Psychidae</taxon>
        <taxon>Oiketicinae</taxon>
        <taxon>Eumeta</taxon>
    </lineage>
</organism>
<evidence type="ECO:0000256" key="5">
    <source>
        <dbReference type="SAM" id="MobiDB-lite"/>
    </source>
</evidence>
<dbReference type="Pfam" id="PF00151">
    <property type="entry name" value="Lipase"/>
    <property type="match status" value="1"/>
</dbReference>
<evidence type="ECO:0000313" key="7">
    <source>
        <dbReference type="EMBL" id="GBP49664.1"/>
    </source>
</evidence>
<dbReference type="AlphaFoldDB" id="A0A4C1WHR9"/>
<comment type="similarity">
    <text evidence="2 4">Belongs to the AB hydrolase superfamily. Lipase family.</text>
</comment>
<dbReference type="GO" id="GO:0005615">
    <property type="term" value="C:extracellular space"/>
    <property type="evidence" value="ECO:0007669"/>
    <property type="project" value="TreeGrafter"/>
</dbReference>
<dbReference type="PANTHER" id="PTHR11610:SF177">
    <property type="entry name" value="IP13478P-RELATED"/>
    <property type="match status" value="1"/>
</dbReference>
<dbReference type="PRINTS" id="PR00821">
    <property type="entry name" value="TAGLIPASE"/>
</dbReference>
<dbReference type="InterPro" id="IPR013818">
    <property type="entry name" value="Lipase"/>
</dbReference>
<dbReference type="OrthoDB" id="199913at2759"/>
<evidence type="ECO:0000313" key="8">
    <source>
        <dbReference type="Proteomes" id="UP000299102"/>
    </source>
</evidence>
<evidence type="ECO:0000259" key="6">
    <source>
        <dbReference type="Pfam" id="PF00151"/>
    </source>
</evidence>
<keyword evidence="3" id="KW-0964">Secreted</keyword>
<dbReference type="GO" id="GO:0016298">
    <property type="term" value="F:lipase activity"/>
    <property type="evidence" value="ECO:0007669"/>
    <property type="project" value="InterPro"/>
</dbReference>
<evidence type="ECO:0000256" key="2">
    <source>
        <dbReference type="ARBA" id="ARBA00010701"/>
    </source>
</evidence>
<dbReference type="CDD" id="cd00707">
    <property type="entry name" value="Pancreat_lipase_like"/>
    <property type="match status" value="1"/>
</dbReference>
<gene>
    <name evidence="7" type="primary">PNLIPRP3</name>
    <name evidence="7" type="ORF">EVAR_33297_1</name>
</gene>
<proteinExistence type="inferred from homology"/>
<dbReference type="Gene3D" id="3.40.50.1820">
    <property type="entry name" value="alpha/beta hydrolase"/>
    <property type="match status" value="1"/>
</dbReference>